<dbReference type="Proteomes" id="UP000176409">
    <property type="component" value="Unassembled WGS sequence"/>
</dbReference>
<accession>A0A1F6B1A0</accession>
<gene>
    <name evidence="2" type="ORF">A2973_01535</name>
</gene>
<organism evidence="2 3">
    <name type="scientific">Candidatus Gottesmanbacteria bacterium RIFCSPLOWO2_01_FULL_49_10</name>
    <dbReference type="NCBI Taxonomy" id="1798396"/>
    <lineage>
        <taxon>Bacteria</taxon>
        <taxon>Candidatus Gottesmaniibacteriota</taxon>
    </lineage>
</organism>
<dbReference type="InterPro" id="IPR029063">
    <property type="entry name" value="SAM-dependent_MTases_sf"/>
</dbReference>
<sequence length="222" mass="25297">MKPTPHTFLPDEDLSEVQASLTMQTYDRFAREYADQWEWNPITIREVEKYNIRPFVQYAKPGGTILVAECQSGRDYQALTEKGFRCLGVGFSYGLLVEAVRRVPGGLFIRQDIRSLPFMPESFDGIYADAMIMVPKRDMGALLKDYHIFLRAGGILYLSLKLGQENVLLLGDLGGPRYSTLYREQEIKTMVEKSGFTLVWQAVSPNTDPTLPQWFSLIAKKL</sequence>
<dbReference type="EMBL" id="MFJZ01000009">
    <property type="protein sequence ID" value="OGG30699.1"/>
    <property type="molecule type" value="Genomic_DNA"/>
</dbReference>
<evidence type="ECO:0000313" key="3">
    <source>
        <dbReference type="Proteomes" id="UP000176409"/>
    </source>
</evidence>
<feature type="domain" description="Methyltransferase" evidence="1">
    <location>
        <begin position="69"/>
        <end position="154"/>
    </location>
</feature>
<dbReference type="CDD" id="cd02440">
    <property type="entry name" value="AdoMet_MTases"/>
    <property type="match status" value="1"/>
</dbReference>
<dbReference type="AlphaFoldDB" id="A0A1F6B1A0"/>
<evidence type="ECO:0000259" key="1">
    <source>
        <dbReference type="Pfam" id="PF13649"/>
    </source>
</evidence>
<dbReference type="InterPro" id="IPR041698">
    <property type="entry name" value="Methyltransf_25"/>
</dbReference>
<dbReference type="STRING" id="1798396.A2973_01535"/>
<protein>
    <recommendedName>
        <fullName evidence="1">Methyltransferase domain-containing protein</fullName>
    </recommendedName>
</protein>
<dbReference type="SUPFAM" id="SSF53335">
    <property type="entry name" value="S-adenosyl-L-methionine-dependent methyltransferases"/>
    <property type="match status" value="1"/>
</dbReference>
<reference evidence="2 3" key="1">
    <citation type="journal article" date="2016" name="Nat. Commun.">
        <title>Thousands of microbial genomes shed light on interconnected biogeochemical processes in an aquifer system.</title>
        <authorList>
            <person name="Anantharaman K."/>
            <person name="Brown C.T."/>
            <person name="Hug L.A."/>
            <person name="Sharon I."/>
            <person name="Castelle C.J."/>
            <person name="Probst A.J."/>
            <person name="Thomas B.C."/>
            <person name="Singh A."/>
            <person name="Wilkins M.J."/>
            <person name="Karaoz U."/>
            <person name="Brodie E.L."/>
            <person name="Williams K.H."/>
            <person name="Hubbard S.S."/>
            <person name="Banfield J.F."/>
        </authorList>
    </citation>
    <scope>NUCLEOTIDE SEQUENCE [LARGE SCALE GENOMIC DNA]</scope>
</reference>
<dbReference type="Gene3D" id="3.40.50.150">
    <property type="entry name" value="Vaccinia Virus protein VP39"/>
    <property type="match status" value="1"/>
</dbReference>
<evidence type="ECO:0000313" key="2">
    <source>
        <dbReference type="EMBL" id="OGG30699.1"/>
    </source>
</evidence>
<comment type="caution">
    <text evidence="2">The sequence shown here is derived from an EMBL/GenBank/DDBJ whole genome shotgun (WGS) entry which is preliminary data.</text>
</comment>
<name>A0A1F6B1A0_9BACT</name>
<dbReference type="Pfam" id="PF13649">
    <property type="entry name" value="Methyltransf_25"/>
    <property type="match status" value="1"/>
</dbReference>
<proteinExistence type="predicted"/>